<reference evidence="2" key="1">
    <citation type="submission" date="2020-06" db="EMBL/GenBank/DDBJ databases">
        <authorList>
            <person name="Li T."/>
            <person name="Hu X."/>
            <person name="Zhang T."/>
            <person name="Song X."/>
            <person name="Zhang H."/>
            <person name="Dai N."/>
            <person name="Sheng W."/>
            <person name="Hou X."/>
            <person name="Wei L."/>
        </authorList>
    </citation>
    <scope>NUCLEOTIDE SEQUENCE</scope>
    <source>
        <strain evidence="2">G02</strain>
        <tissue evidence="2">Leaf</tissue>
    </source>
</reference>
<organism evidence="2">
    <name type="scientific">Sesamum radiatum</name>
    <name type="common">Black benniseed</name>
    <dbReference type="NCBI Taxonomy" id="300843"/>
    <lineage>
        <taxon>Eukaryota</taxon>
        <taxon>Viridiplantae</taxon>
        <taxon>Streptophyta</taxon>
        <taxon>Embryophyta</taxon>
        <taxon>Tracheophyta</taxon>
        <taxon>Spermatophyta</taxon>
        <taxon>Magnoliopsida</taxon>
        <taxon>eudicotyledons</taxon>
        <taxon>Gunneridae</taxon>
        <taxon>Pentapetalae</taxon>
        <taxon>asterids</taxon>
        <taxon>lamiids</taxon>
        <taxon>Lamiales</taxon>
        <taxon>Pedaliaceae</taxon>
        <taxon>Sesamum</taxon>
    </lineage>
</organism>
<feature type="region of interest" description="Disordered" evidence="1">
    <location>
        <begin position="1"/>
        <end position="22"/>
    </location>
</feature>
<gene>
    <name evidence="2" type="ORF">Sradi_0312700</name>
</gene>
<evidence type="ECO:0000313" key="2">
    <source>
        <dbReference type="EMBL" id="KAL0436048.1"/>
    </source>
</evidence>
<proteinExistence type="predicted"/>
<sequence>MSAAPPVATHRPSLRSPSPPFSQILPSHSTNLLDWTSNYPPKLRTLAGRSRVRAHRRLSAVLVRWRHWVDSLAGFSARAQILESPPETSMLPPLRSSIRWSLRFLLFPIPS</sequence>
<reference evidence="2" key="2">
    <citation type="journal article" date="2024" name="Plant">
        <title>Genomic evolution and insights into agronomic trait innovations of Sesamum species.</title>
        <authorList>
            <person name="Miao H."/>
            <person name="Wang L."/>
            <person name="Qu L."/>
            <person name="Liu H."/>
            <person name="Sun Y."/>
            <person name="Le M."/>
            <person name="Wang Q."/>
            <person name="Wei S."/>
            <person name="Zheng Y."/>
            <person name="Lin W."/>
            <person name="Duan Y."/>
            <person name="Cao H."/>
            <person name="Xiong S."/>
            <person name="Wang X."/>
            <person name="Wei L."/>
            <person name="Li C."/>
            <person name="Ma Q."/>
            <person name="Ju M."/>
            <person name="Zhao R."/>
            <person name="Li G."/>
            <person name="Mu C."/>
            <person name="Tian Q."/>
            <person name="Mei H."/>
            <person name="Zhang T."/>
            <person name="Gao T."/>
            <person name="Zhang H."/>
        </authorList>
    </citation>
    <scope>NUCLEOTIDE SEQUENCE</scope>
    <source>
        <strain evidence="2">G02</strain>
    </source>
</reference>
<dbReference type="EMBL" id="JACGWJ010000002">
    <property type="protein sequence ID" value="KAL0436048.1"/>
    <property type="molecule type" value="Genomic_DNA"/>
</dbReference>
<dbReference type="AlphaFoldDB" id="A0AAW2W357"/>
<protein>
    <submittedName>
        <fullName evidence="2">Uncharacterized protein</fullName>
    </submittedName>
</protein>
<name>A0AAW2W357_SESRA</name>
<comment type="caution">
    <text evidence="2">The sequence shown here is derived from an EMBL/GenBank/DDBJ whole genome shotgun (WGS) entry which is preliminary data.</text>
</comment>
<accession>A0AAW2W357</accession>
<evidence type="ECO:0000256" key="1">
    <source>
        <dbReference type="SAM" id="MobiDB-lite"/>
    </source>
</evidence>